<protein>
    <submittedName>
        <fullName evidence="1">Uncharacterized protein</fullName>
    </submittedName>
</protein>
<keyword evidence="2" id="KW-1185">Reference proteome</keyword>
<dbReference type="Proteomes" id="UP001139721">
    <property type="component" value="Unassembled WGS sequence"/>
</dbReference>
<dbReference type="RefSeq" id="WP_250421826.1">
    <property type="nucleotide sequence ID" value="NZ_JAJKBJ010000005.1"/>
</dbReference>
<comment type="caution">
    <text evidence="1">The sequence shown here is derived from an EMBL/GenBank/DDBJ whole genome shotgun (WGS) entry which is preliminary data.</text>
</comment>
<accession>A0A9X2IAS7</accession>
<evidence type="ECO:0000313" key="2">
    <source>
        <dbReference type="Proteomes" id="UP001139721"/>
    </source>
</evidence>
<gene>
    <name evidence="1" type="ORF">LOX96_05965</name>
</gene>
<dbReference type="AlphaFoldDB" id="A0A9X2IAS7"/>
<organism evidence="1 2">
    <name type="scientific">Legionella maioricensis</name>
    <dbReference type="NCBI Taxonomy" id="2896528"/>
    <lineage>
        <taxon>Bacteria</taxon>
        <taxon>Pseudomonadati</taxon>
        <taxon>Pseudomonadota</taxon>
        <taxon>Gammaproteobacteria</taxon>
        <taxon>Legionellales</taxon>
        <taxon>Legionellaceae</taxon>
        <taxon>Legionella</taxon>
    </lineage>
</organism>
<reference evidence="1" key="1">
    <citation type="submission" date="2021-11" db="EMBL/GenBank/DDBJ databases">
        <title>Legionella maioricencis sp. nov., a new species isolated from hot water samples in Mallorca.</title>
        <authorList>
            <person name="Crespi S."/>
            <person name="Drasar V."/>
            <person name="Salva-Serra F."/>
            <person name="Jaen-Luchoro D."/>
            <person name="Pineiro-Iglesias B."/>
            <person name="Aliaga F."/>
            <person name="Fernandez-Juarez V."/>
            <person name="Coll G."/>
            <person name="Moore E.R.B."/>
            <person name="Bennasar-Figueras A."/>
        </authorList>
    </citation>
    <scope>NUCLEOTIDE SEQUENCE</scope>
    <source>
        <strain evidence="1">HCPI-6</strain>
    </source>
</reference>
<proteinExistence type="predicted"/>
<name>A0A9X2IAS7_9GAMM</name>
<evidence type="ECO:0000313" key="1">
    <source>
        <dbReference type="EMBL" id="MCL9683631.1"/>
    </source>
</evidence>
<sequence>MPQYIYREFTVFYEITDQKNAHGLYNASGSVMCLINMNKKNQIVDFSTEFSTISGVKKGIKKIIEEYIDFEWEQFSKTKDAL</sequence>
<dbReference type="EMBL" id="JAJKBJ010000005">
    <property type="protein sequence ID" value="MCL9683631.1"/>
    <property type="molecule type" value="Genomic_DNA"/>
</dbReference>